<evidence type="ECO:0000313" key="9">
    <source>
        <dbReference type="EMBL" id="KRN54383.1"/>
    </source>
</evidence>
<gene>
    <name evidence="9" type="ORF">IV74_GL001964</name>
</gene>
<dbReference type="SMART" id="SM00487">
    <property type="entry name" value="DEXDc"/>
    <property type="match status" value="1"/>
</dbReference>
<organism evidence="9 10">
    <name type="scientific">Carnobacterium divergens DSM 20623</name>
    <dbReference type="NCBI Taxonomy" id="1449336"/>
    <lineage>
        <taxon>Bacteria</taxon>
        <taxon>Bacillati</taxon>
        <taxon>Bacillota</taxon>
        <taxon>Bacilli</taxon>
        <taxon>Lactobacillales</taxon>
        <taxon>Carnobacteriaceae</taxon>
        <taxon>Carnobacterium</taxon>
    </lineage>
</organism>
<feature type="domain" description="Helicase ATP-binding" evidence="7">
    <location>
        <begin position="28"/>
        <end position="195"/>
    </location>
</feature>
<comment type="caution">
    <text evidence="9">The sequence shown here is derived from an EMBL/GenBank/DDBJ whole genome shotgun (WGS) entry which is preliminary data.</text>
</comment>
<dbReference type="Proteomes" id="UP000051658">
    <property type="component" value="Unassembled WGS sequence"/>
</dbReference>
<dbReference type="Pfam" id="PF16124">
    <property type="entry name" value="RecQ_Zn_bind"/>
    <property type="match status" value="1"/>
</dbReference>
<evidence type="ECO:0000259" key="8">
    <source>
        <dbReference type="PROSITE" id="PS51194"/>
    </source>
</evidence>
<dbReference type="GO" id="GO:0043138">
    <property type="term" value="F:3'-5' DNA helicase activity"/>
    <property type="evidence" value="ECO:0007669"/>
    <property type="project" value="TreeGrafter"/>
</dbReference>
<dbReference type="Pfam" id="PF00271">
    <property type="entry name" value="Helicase_C"/>
    <property type="match status" value="1"/>
</dbReference>
<dbReference type="PATRIC" id="fig|1449336.4.peg.2001"/>
<dbReference type="GO" id="GO:0043590">
    <property type="term" value="C:bacterial nucleoid"/>
    <property type="evidence" value="ECO:0007669"/>
    <property type="project" value="TreeGrafter"/>
</dbReference>
<dbReference type="PANTHER" id="PTHR13710:SF84">
    <property type="entry name" value="ATP-DEPENDENT DNA HELICASE RECS-RELATED"/>
    <property type="match status" value="1"/>
</dbReference>
<dbReference type="Pfam" id="PF00270">
    <property type="entry name" value="DEAD"/>
    <property type="match status" value="1"/>
</dbReference>
<protein>
    <recommendedName>
        <fullName evidence="5">ATP-dependent DNA helicase RecQ</fullName>
    </recommendedName>
    <alternativeName>
        <fullName evidence="6">DNA 3'-5' helicase RecQ</fullName>
    </alternativeName>
</protein>
<evidence type="ECO:0000259" key="7">
    <source>
        <dbReference type="PROSITE" id="PS51192"/>
    </source>
</evidence>
<dbReference type="PROSITE" id="PS51192">
    <property type="entry name" value="HELICASE_ATP_BIND_1"/>
    <property type="match status" value="1"/>
</dbReference>
<dbReference type="PANTHER" id="PTHR13710">
    <property type="entry name" value="DNA HELICASE RECQ FAMILY MEMBER"/>
    <property type="match status" value="1"/>
</dbReference>
<keyword evidence="3" id="KW-0347">Helicase</keyword>
<keyword evidence="4" id="KW-0067">ATP-binding</keyword>
<evidence type="ECO:0000313" key="10">
    <source>
        <dbReference type="Proteomes" id="UP000051658"/>
    </source>
</evidence>
<dbReference type="EMBL" id="JQBS01000035">
    <property type="protein sequence ID" value="KRN54383.1"/>
    <property type="molecule type" value="Genomic_DNA"/>
</dbReference>
<sequence length="486" mass="55864">MVEPIILKKTLKAYFGYDSFRDGQEETITAALKGQDTLVLLPTGTGKSICYQLTGYLLEGTVVIVSPLLSLMQDQVEQLQLLKEKRVAALNSLLDYSEKEFIIRHLNEYKFLFLSPEMLQNERILAALKQLKISLFTIDEAHCISQWGMDFRPDYLELGKIRAVLGNPLTMALTATANRQVKEDILACLKLDPLQTTQIVHSVDRKNIALVTITCDKDKKEQLLKQVKKLKKPGIIYFSSKKMADDMADFLRKSLAIRVASYHSDLETADRILLQQQFIYDEIDVICATNAFGMGINKKNIRFVIHYHMPASVEAYLQEIGRCGRDGKPSVAILLYEPGDGYIQVRLQENDLPTEAMLEHVYRKNIVLEGSCSVSQQRLLENYLASKIPLAQAKQQLRARVIRKEEQLRYMITYAETKECKRRVLLHYFEEKLNKTVENCCSNCGIDEEIYEIDEKNLENRAFSSVDSWEKILQEMFSLETFKRQD</sequence>
<dbReference type="SUPFAM" id="SSF52540">
    <property type="entry name" value="P-loop containing nucleoside triphosphate hydrolases"/>
    <property type="match status" value="1"/>
</dbReference>
<dbReference type="GO" id="GO:0006310">
    <property type="term" value="P:DNA recombination"/>
    <property type="evidence" value="ECO:0007669"/>
    <property type="project" value="InterPro"/>
</dbReference>
<proteinExistence type="predicted"/>
<dbReference type="Gene3D" id="3.40.50.300">
    <property type="entry name" value="P-loop containing nucleotide triphosphate hydrolases"/>
    <property type="match status" value="2"/>
</dbReference>
<feature type="domain" description="Helicase C-terminal" evidence="8">
    <location>
        <begin position="219"/>
        <end position="380"/>
    </location>
</feature>
<evidence type="ECO:0000256" key="3">
    <source>
        <dbReference type="ARBA" id="ARBA00022806"/>
    </source>
</evidence>
<evidence type="ECO:0000256" key="4">
    <source>
        <dbReference type="ARBA" id="ARBA00022840"/>
    </source>
</evidence>
<keyword evidence="10" id="KW-1185">Reference proteome</keyword>
<dbReference type="PROSITE" id="PS51194">
    <property type="entry name" value="HELICASE_CTER"/>
    <property type="match status" value="1"/>
</dbReference>
<dbReference type="InterPro" id="IPR011545">
    <property type="entry name" value="DEAD/DEAH_box_helicase_dom"/>
</dbReference>
<evidence type="ECO:0000256" key="5">
    <source>
        <dbReference type="ARBA" id="ARBA00044535"/>
    </source>
</evidence>
<dbReference type="SMART" id="SM00490">
    <property type="entry name" value="HELICc"/>
    <property type="match status" value="1"/>
</dbReference>
<name>A0A0R2HNA9_CARDV</name>
<dbReference type="AlphaFoldDB" id="A0A0R2HNA9"/>
<dbReference type="InterPro" id="IPR014001">
    <property type="entry name" value="Helicase_ATP-bd"/>
</dbReference>
<dbReference type="GO" id="GO:0005524">
    <property type="term" value="F:ATP binding"/>
    <property type="evidence" value="ECO:0007669"/>
    <property type="project" value="UniProtKB-KW"/>
</dbReference>
<dbReference type="GO" id="GO:0009378">
    <property type="term" value="F:four-way junction helicase activity"/>
    <property type="evidence" value="ECO:0007669"/>
    <property type="project" value="TreeGrafter"/>
</dbReference>
<dbReference type="NCBIfam" id="TIGR00614">
    <property type="entry name" value="recQ_fam"/>
    <property type="match status" value="1"/>
</dbReference>
<dbReference type="GO" id="GO:0030894">
    <property type="term" value="C:replisome"/>
    <property type="evidence" value="ECO:0007669"/>
    <property type="project" value="TreeGrafter"/>
</dbReference>
<dbReference type="FunFam" id="3.40.50.300:FF:001363">
    <property type="entry name" value="ATP-dependent DNA helicase RecQ"/>
    <property type="match status" value="1"/>
</dbReference>
<keyword evidence="1" id="KW-0547">Nucleotide-binding</keyword>
<reference evidence="9 10" key="1">
    <citation type="journal article" date="2015" name="Genome Announc.">
        <title>Expanding the biotechnology potential of lactobacilli through comparative genomics of 213 strains and associated genera.</title>
        <authorList>
            <person name="Sun Z."/>
            <person name="Harris H.M."/>
            <person name="McCann A."/>
            <person name="Guo C."/>
            <person name="Argimon S."/>
            <person name="Zhang W."/>
            <person name="Yang X."/>
            <person name="Jeffery I.B."/>
            <person name="Cooney J.C."/>
            <person name="Kagawa T.F."/>
            <person name="Liu W."/>
            <person name="Song Y."/>
            <person name="Salvetti E."/>
            <person name="Wrobel A."/>
            <person name="Rasinkangas P."/>
            <person name="Parkhill J."/>
            <person name="Rea M.C."/>
            <person name="O'Sullivan O."/>
            <person name="Ritari J."/>
            <person name="Douillard F.P."/>
            <person name="Paul Ross R."/>
            <person name="Yang R."/>
            <person name="Briner A.E."/>
            <person name="Felis G.E."/>
            <person name="de Vos W.M."/>
            <person name="Barrangou R."/>
            <person name="Klaenhammer T.R."/>
            <person name="Caufield P.W."/>
            <person name="Cui Y."/>
            <person name="Zhang H."/>
            <person name="O'Toole P.W."/>
        </authorList>
    </citation>
    <scope>NUCLEOTIDE SEQUENCE [LARGE SCALE GENOMIC DNA]</scope>
    <source>
        <strain evidence="9 10">DSM 20623</strain>
    </source>
</reference>
<dbReference type="RefSeq" id="WP_034569550.1">
    <property type="nucleotide sequence ID" value="NZ_JQBS01000035.1"/>
</dbReference>
<dbReference type="InterPro" id="IPR001650">
    <property type="entry name" value="Helicase_C-like"/>
</dbReference>
<dbReference type="GO" id="GO:0005737">
    <property type="term" value="C:cytoplasm"/>
    <property type="evidence" value="ECO:0007669"/>
    <property type="project" value="TreeGrafter"/>
</dbReference>
<dbReference type="GO" id="GO:0006281">
    <property type="term" value="P:DNA repair"/>
    <property type="evidence" value="ECO:0007669"/>
    <property type="project" value="TreeGrafter"/>
</dbReference>
<dbReference type="InterPro" id="IPR004589">
    <property type="entry name" value="DNA_helicase_ATP-dep_RecQ"/>
</dbReference>
<dbReference type="eggNOG" id="COG0514">
    <property type="taxonomic scope" value="Bacteria"/>
</dbReference>
<dbReference type="InterPro" id="IPR027417">
    <property type="entry name" value="P-loop_NTPase"/>
</dbReference>
<evidence type="ECO:0000256" key="6">
    <source>
        <dbReference type="ARBA" id="ARBA00044550"/>
    </source>
</evidence>
<evidence type="ECO:0000256" key="2">
    <source>
        <dbReference type="ARBA" id="ARBA00022801"/>
    </source>
</evidence>
<dbReference type="GO" id="GO:0016787">
    <property type="term" value="F:hydrolase activity"/>
    <property type="evidence" value="ECO:0007669"/>
    <property type="project" value="UniProtKB-KW"/>
</dbReference>
<evidence type="ECO:0000256" key="1">
    <source>
        <dbReference type="ARBA" id="ARBA00022741"/>
    </source>
</evidence>
<dbReference type="GO" id="GO:0003676">
    <property type="term" value="F:nucleic acid binding"/>
    <property type="evidence" value="ECO:0007669"/>
    <property type="project" value="InterPro"/>
</dbReference>
<dbReference type="CDD" id="cd17920">
    <property type="entry name" value="DEXHc_RecQ"/>
    <property type="match status" value="1"/>
</dbReference>
<accession>A0A0R2HNA9</accession>
<dbReference type="GeneID" id="89588959"/>
<dbReference type="InterPro" id="IPR032284">
    <property type="entry name" value="RecQ_Zn-bd"/>
</dbReference>
<keyword evidence="2" id="KW-0378">Hydrolase</keyword>